<dbReference type="GO" id="GO:0005789">
    <property type="term" value="C:endoplasmic reticulum membrane"/>
    <property type="evidence" value="ECO:0007669"/>
    <property type="project" value="TreeGrafter"/>
</dbReference>
<feature type="transmembrane region" description="Helical" evidence="11">
    <location>
        <begin position="265"/>
        <end position="287"/>
    </location>
</feature>
<feature type="transmembrane region" description="Helical" evidence="11">
    <location>
        <begin position="307"/>
        <end position="329"/>
    </location>
</feature>
<keyword evidence="9 11" id="KW-0472">Membrane</keyword>
<feature type="transmembrane region" description="Helical" evidence="11">
    <location>
        <begin position="833"/>
        <end position="859"/>
    </location>
</feature>
<dbReference type="GO" id="GO:0036503">
    <property type="term" value="P:ERAD pathway"/>
    <property type="evidence" value="ECO:0007669"/>
    <property type="project" value="TreeGrafter"/>
</dbReference>
<proteinExistence type="predicted"/>
<keyword evidence="5" id="KW-0808">Transferase</keyword>
<evidence type="ECO:0000256" key="9">
    <source>
        <dbReference type="ARBA" id="ARBA00023136"/>
    </source>
</evidence>
<feature type="compositionally biased region" description="Pro residues" evidence="10">
    <location>
        <begin position="926"/>
        <end position="944"/>
    </location>
</feature>
<evidence type="ECO:0000256" key="11">
    <source>
        <dbReference type="SAM" id="Phobius"/>
    </source>
</evidence>
<feature type="compositionally biased region" description="Pro residues" evidence="10">
    <location>
        <begin position="555"/>
        <end position="567"/>
    </location>
</feature>
<dbReference type="PANTHER" id="PTHR13145:SF0">
    <property type="entry name" value="E3 UBIQUITIN-PROTEIN LIGASE MARCHF6"/>
    <property type="match status" value="1"/>
</dbReference>
<feature type="region of interest" description="Disordered" evidence="10">
    <location>
        <begin position="549"/>
        <end position="599"/>
    </location>
</feature>
<feature type="transmembrane region" description="Helical" evidence="11">
    <location>
        <begin position="751"/>
        <end position="776"/>
    </location>
</feature>
<gene>
    <name evidence="13" type="ORF">TCAL_01440</name>
</gene>
<dbReference type="STRING" id="6832.A0A553N6H7"/>
<feature type="compositionally biased region" description="Acidic residues" evidence="10">
    <location>
        <begin position="143"/>
        <end position="153"/>
    </location>
</feature>
<evidence type="ECO:0000259" key="12">
    <source>
        <dbReference type="Pfam" id="PF23113"/>
    </source>
</evidence>
<evidence type="ECO:0000256" key="1">
    <source>
        <dbReference type="ARBA" id="ARBA00000900"/>
    </source>
</evidence>
<dbReference type="GO" id="GO:0061630">
    <property type="term" value="F:ubiquitin protein ligase activity"/>
    <property type="evidence" value="ECO:0007669"/>
    <property type="project" value="UniProtKB-EC"/>
</dbReference>
<dbReference type="PANTHER" id="PTHR13145">
    <property type="entry name" value="SSM4 PROTEIN"/>
    <property type="match status" value="1"/>
</dbReference>
<evidence type="ECO:0000256" key="10">
    <source>
        <dbReference type="SAM" id="MobiDB-lite"/>
    </source>
</evidence>
<feature type="transmembrane region" description="Helical" evidence="11">
    <location>
        <begin position="95"/>
        <end position="115"/>
    </location>
</feature>
<comment type="caution">
    <text evidence="13">The sequence shown here is derived from an EMBL/GenBank/DDBJ whole genome shotgun (WGS) entry which is preliminary data.</text>
</comment>
<keyword evidence="7" id="KW-0833">Ubl conjugation pathway</keyword>
<feature type="region of interest" description="Disordered" evidence="10">
    <location>
        <begin position="138"/>
        <end position="160"/>
    </location>
</feature>
<comment type="catalytic activity">
    <reaction evidence="1">
        <text>S-ubiquitinyl-[E2 ubiquitin-conjugating enzyme]-L-cysteine + [acceptor protein]-L-lysine = [E2 ubiquitin-conjugating enzyme]-L-cysteine + N(6)-ubiquitinyl-[acceptor protein]-L-lysine.</text>
        <dbReference type="EC" id="2.3.2.27"/>
    </reaction>
</comment>
<evidence type="ECO:0000256" key="7">
    <source>
        <dbReference type="ARBA" id="ARBA00022786"/>
    </source>
</evidence>
<evidence type="ECO:0000256" key="2">
    <source>
        <dbReference type="ARBA" id="ARBA00004141"/>
    </source>
</evidence>
<feature type="transmembrane region" description="Helical" evidence="11">
    <location>
        <begin position="707"/>
        <end position="730"/>
    </location>
</feature>
<feature type="transmembrane region" description="Helical" evidence="11">
    <location>
        <begin position="663"/>
        <end position="687"/>
    </location>
</feature>
<evidence type="ECO:0000256" key="5">
    <source>
        <dbReference type="ARBA" id="ARBA00022679"/>
    </source>
</evidence>
<keyword evidence="8 11" id="KW-1133">Transmembrane helix</keyword>
<accession>A0A553N6H7</accession>
<dbReference type="AlphaFoldDB" id="A0A553N6H7"/>
<evidence type="ECO:0000313" key="13">
    <source>
        <dbReference type="EMBL" id="TRY61038.1"/>
    </source>
</evidence>
<evidence type="ECO:0000256" key="6">
    <source>
        <dbReference type="ARBA" id="ARBA00022692"/>
    </source>
</evidence>
<dbReference type="Pfam" id="PF23113">
    <property type="entry name" value="MARCHF6_C"/>
    <property type="match status" value="1"/>
</dbReference>
<reference evidence="13 14" key="1">
    <citation type="journal article" date="2018" name="Nat. Ecol. Evol.">
        <title>Genomic signatures of mitonuclear coevolution across populations of Tigriopus californicus.</title>
        <authorList>
            <person name="Barreto F.S."/>
            <person name="Watson E.T."/>
            <person name="Lima T.G."/>
            <person name="Willett C.S."/>
            <person name="Edmands S."/>
            <person name="Li W."/>
            <person name="Burton R.S."/>
        </authorList>
    </citation>
    <scope>NUCLEOTIDE SEQUENCE [LARGE SCALE GENOMIC DNA]</scope>
    <source>
        <strain evidence="13 14">San Diego</strain>
    </source>
</reference>
<feature type="transmembrane region" description="Helical" evidence="11">
    <location>
        <begin position="455"/>
        <end position="477"/>
    </location>
</feature>
<evidence type="ECO:0000313" key="14">
    <source>
        <dbReference type="Proteomes" id="UP000318571"/>
    </source>
</evidence>
<sequence length="944" mass="104643">MMPMDDDMEDDNQYQVYSPDMPKRLPLSMVLSGFVGTVAKALRFWLHYTLVALAWLGVVPLTACRIYRTLFTGSVSSILSLPISMFSTENITWDILKGCVVVSLTLMAFIGLVWLREQILHGGGPEWLEIDFPDGVGLPDPLGPDEAEPDFDLGPEPAVPPVAAAGDAHQPDLPVVAHPMPVEPAAPEIDPNMHVGPLPPLAAEAVAPDEGGDAGDAGDAGDPAGDIQLGEDGLWNPMEWDRAVEELTWERLLGLDGSLVFLEHVFWVVSLNTLFILVFAFCPYHIGHFTLMGFKLKKFTSGAHFEGMLITLCGYCVIGLSLVGLHLAASIMRFRRLARIMGLCYVVVKVALLIVIEILTFPMICGYWLDICSLALFDATLKDRQNSYHQSPMTSIFIHWMAGSVFVFYFASFVILIREVVRPGVLWFLRNLNDPDFNPIQEMIHLPILCHLRRFCLSVSIFGMFILVMLYLPSRIIKNIFPKFLPYQTAQVTESQIDELAMELFLLLVILPAIQDQYHMQGWLKASIKAWCDTMSWIFNLRSYLFGDPEAEPAPEQPQHPPQPQPEVEPEPAAAAAEDGPIGRPVEEADEPEEVDEADEVEVPLVPDPEAAVNEDPAPAAMAHNNDNNPVEGLGHAHQALLQRQGPSEFQPYLKPSKFPLRIAGLIVMIILSLLVFSLACMLMPVWVGRQVFSILIAENQKVYELYTAASGLYVCLVLIKGITLVLSWTQQGWEQMSKKITQCVGVGARAAVALVLLVGVIPLMFGFLLDVVVLIPLRVPVVQSPIYFLWQDWALGAMYTKISEVLVSMGPDWWLKAAIERFYNDGLRGVNLSFLISSLVMPVCATLGLALAVPYVVAHSLAPLILSDEAILISTQRRIYPVLLILILVVGLTLMQLKQCRKLYEHIKNDRYLVGRRLVNHNHPTAPPPNAEVPPVAPVVPPI</sequence>
<evidence type="ECO:0000256" key="8">
    <source>
        <dbReference type="ARBA" id="ARBA00022989"/>
    </source>
</evidence>
<protein>
    <recommendedName>
        <fullName evidence="4">RING-type E3 ubiquitin transferase</fullName>
        <ecNumber evidence="4">2.3.2.27</ecNumber>
    </recommendedName>
</protein>
<feature type="transmembrane region" description="Helical" evidence="11">
    <location>
        <begin position="880"/>
        <end position="898"/>
    </location>
</feature>
<comment type="subcellular location">
    <subcellularLocation>
        <location evidence="2">Membrane</location>
        <topology evidence="2">Multi-pass membrane protein</topology>
    </subcellularLocation>
</comment>
<keyword evidence="6 11" id="KW-0812">Transmembrane</keyword>
<dbReference type="OMA" id="WLHYSLV"/>
<dbReference type="Proteomes" id="UP000318571">
    <property type="component" value="Chromosome 8"/>
</dbReference>
<evidence type="ECO:0000256" key="4">
    <source>
        <dbReference type="ARBA" id="ARBA00012483"/>
    </source>
</evidence>
<dbReference type="InterPro" id="IPR056521">
    <property type="entry name" value="MARCHF6-like_C"/>
</dbReference>
<feature type="region of interest" description="Disordered" evidence="10">
    <location>
        <begin position="925"/>
        <end position="944"/>
    </location>
</feature>
<feature type="transmembrane region" description="Helical" evidence="11">
    <location>
        <begin position="350"/>
        <end position="377"/>
    </location>
</feature>
<name>A0A553N6H7_TIGCA</name>
<dbReference type="EC" id="2.3.2.27" evidence="4"/>
<feature type="compositionally biased region" description="Acidic residues" evidence="10">
    <location>
        <begin position="588"/>
        <end position="599"/>
    </location>
</feature>
<feature type="transmembrane region" description="Helical" evidence="11">
    <location>
        <begin position="44"/>
        <end position="63"/>
    </location>
</feature>
<organism evidence="13 14">
    <name type="scientific">Tigriopus californicus</name>
    <name type="common">Marine copepod</name>
    <dbReference type="NCBI Taxonomy" id="6832"/>
    <lineage>
        <taxon>Eukaryota</taxon>
        <taxon>Metazoa</taxon>
        <taxon>Ecdysozoa</taxon>
        <taxon>Arthropoda</taxon>
        <taxon>Crustacea</taxon>
        <taxon>Multicrustacea</taxon>
        <taxon>Hexanauplia</taxon>
        <taxon>Copepoda</taxon>
        <taxon>Harpacticoida</taxon>
        <taxon>Harpacticidae</taxon>
        <taxon>Tigriopus</taxon>
    </lineage>
</organism>
<feature type="transmembrane region" description="Helical" evidence="11">
    <location>
        <begin position="397"/>
        <end position="417"/>
    </location>
</feature>
<feature type="domain" description="E3 ubiquitin-protein ligase MARCHF6-like C-terminal" evidence="12">
    <location>
        <begin position="735"/>
        <end position="909"/>
    </location>
</feature>
<keyword evidence="14" id="KW-1185">Reference proteome</keyword>
<dbReference type="EMBL" id="VCGU01000459">
    <property type="protein sequence ID" value="TRY61038.1"/>
    <property type="molecule type" value="Genomic_DNA"/>
</dbReference>
<comment type="pathway">
    <text evidence="3">Protein modification; protein ubiquitination.</text>
</comment>
<evidence type="ECO:0000256" key="3">
    <source>
        <dbReference type="ARBA" id="ARBA00004906"/>
    </source>
</evidence>